<feature type="transmembrane region" description="Helical" evidence="1">
    <location>
        <begin position="12"/>
        <end position="32"/>
    </location>
</feature>
<evidence type="ECO:0000256" key="1">
    <source>
        <dbReference type="SAM" id="Phobius"/>
    </source>
</evidence>
<gene>
    <name evidence="2" type="ORF">EDEG_03843</name>
</gene>
<keyword evidence="1" id="KW-0472">Membrane</keyword>
<accession>J9DG93</accession>
<sequence length="103" mass="12501">MRNLIMKIYFKNAIWNFCSFSVSIQNGWIFWIDLMHFTIYHIFLVEYINQKTFFQFNALTNLLLSLFLIKCDLSHLIKKLIFLFLIIGIICLIFKDKYNKNYA</sequence>
<feature type="transmembrane region" description="Helical" evidence="1">
    <location>
        <begin position="76"/>
        <end position="95"/>
    </location>
</feature>
<name>J9DG93_EDHAE</name>
<dbReference type="VEuPathDB" id="MicrosporidiaDB:EDEG_03843"/>
<reference evidence="2 3" key="1">
    <citation type="submission" date="2011-08" db="EMBL/GenBank/DDBJ databases">
        <authorList>
            <person name="Liu Z.J."/>
            <person name="Shi F.L."/>
            <person name="Lu J.Q."/>
            <person name="Li M."/>
            <person name="Wang Z.L."/>
        </authorList>
    </citation>
    <scope>NUCLEOTIDE SEQUENCE [LARGE SCALE GENOMIC DNA]</scope>
    <source>
        <strain evidence="2 3">USNM 41457</strain>
    </source>
</reference>
<protein>
    <submittedName>
        <fullName evidence="2">Uncharacterized protein</fullName>
    </submittedName>
</protein>
<reference evidence="3" key="2">
    <citation type="submission" date="2015-07" db="EMBL/GenBank/DDBJ databases">
        <title>Contrasting host-pathogen interactions and genome evolution in two generalist and specialist microsporidian pathogens of mosquitoes.</title>
        <authorList>
            <consortium name="The Broad Institute Genomics Platform"/>
            <consortium name="The Broad Institute Genome Sequencing Center for Infectious Disease"/>
            <person name="Cuomo C.A."/>
            <person name="Sanscrainte N.D."/>
            <person name="Goldberg J.M."/>
            <person name="Heiman D."/>
            <person name="Young S."/>
            <person name="Zeng Q."/>
            <person name="Becnel J.J."/>
            <person name="Birren B.W."/>
        </authorList>
    </citation>
    <scope>NUCLEOTIDE SEQUENCE [LARGE SCALE GENOMIC DNA]</scope>
    <source>
        <strain evidence="3">USNM 41457</strain>
    </source>
</reference>
<proteinExistence type="predicted"/>
<evidence type="ECO:0000313" key="3">
    <source>
        <dbReference type="Proteomes" id="UP000003163"/>
    </source>
</evidence>
<dbReference type="HOGENOM" id="CLU_2263704_0_0_1"/>
<keyword evidence="1" id="KW-1133">Transmembrane helix</keyword>
<comment type="caution">
    <text evidence="2">The sequence shown here is derived from an EMBL/GenBank/DDBJ whole genome shotgun (WGS) entry which is preliminary data.</text>
</comment>
<evidence type="ECO:0000313" key="2">
    <source>
        <dbReference type="EMBL" id="EJW01610.1"/>
    </source>
</evidence>
<dbReference type="EMBL" id="AFBI03000133">
    <property type="protein sequence ID" value="EJW01610.1"/>
    <property type="molecule type" value="Genomic_DNA"/>
</dbReference>
<keyword evidence="3" id="KW-1185">Reference proteome</keyword>
<keyword evidence="1" id="KW-0812">Transmembrane</keyword>
<feature type="transmembrane region" description="Helical" evidence="1">
    <location>
        <begin position="52"/>
        <end position="69"/>
    </location>
</feature>
<dbReference type="InParanoid" id="J9DG93"/>
<dbReference type="Proteomes" id="UP000003163">
    <property type="component" value="Unassembled WGS sequence"/>
</dbReference>
<organism evidence="2 3">
    <name type="scientific">Edhazardia aedis (strain USNM 41457)</name>
    <name type="common">Microsporidian parasite</name>
    <dbReference type="NCBI Taxonomy" id="1003232"/>
    <lineage>
        <taxon>Eukaryota</taxon>
        <taxon>Fungi</taxon>
        <taxon>Fungi incertae sedis</taxon>
        <taxon>Microsporidia</taxon>
        <taxon>Edhazardia</taxon>
    </lineage>
</organism>
<dbReference type="AlphaFoldDB" id="J9DG93"/>